<dbReference type="Ensembl" id="ENSCABT00000026227.1">
    <property type="protein sequence ID" value="ENSCABP00000023941.1"/>
    <property type="gene ID" value="ENSCABG00000017623.1"/>
</dbReference>
<dbReference type="GeneTree" id="ENSGT00960000190500"/>
<feature type="region of interest" description="Disordered" evidence="1">
    <location>
        <begin position="1"/>
        <end position="61"/>
    </location>
</feature>
<dbReference type="Proteomes" id="UP000694404">
    <property type="component" value="Unplaced"/>
</dbReference>
<sequence>MLEPQELLASWHAGRGSGAGLASGPMTAGAGASSRCQRSPVPTRHFSPARTVRHSVPKTEE</sequence>
<evidence type="ECO:0000256" key="1">
    <source>
        <dbReference type="SAM" id="MobiDB-lite"/>
    </source>
</evidence>
<reference evidence="2" key="2">
    <citation type="submission" date="2025-09" db="UniProtKB">
        <authorList>
            <consortium name="Ensembl"/>
        </authorList>
    </citation>
    <scope>IDENTIFICATION</scope>
</reference>
<accession>A0A8C0IY95</accession>
<protein>
    <submittedName>
        <fullName evidence="2">Uncharacterized protein</fullName>
    </submittedName>
</protein>
<proteinExistence type="predicted"/>
<evidence type="ECO:0000313" key="3">
    <source>
        <dbReference type="Proteomes" id="UP000694404"/>
    </source>
</evidence>
<evidence type="ECO:0000313" key="2">
    <source>
        <dbReference type="Ensembl" id="ENSCABP00000023941.1"/>
    </source>
</evidence>
<feature type="compositionally biased region" description="Basic residues" evidence="1">
    <location>
        <begin position="51"/>
        <end position="61"/>
    </location>
</feature>
<organism evidence="2 3">
    <name type="scientific">Chelonoidis abingdonii</name>
    <name type="common">Abingdon island giant tortoise</name>
    <name type="synonym">Testudo abingdonii</name>
    <dbReference type="NCBI Taxonomy" id="106734"/>
    <lineage>
        <taxon>Eukaryota</taxon>
        <taxon>Metazoa</taxon>
        <taxon>Chordata</taxon>
        <taxon>Craniata</taxon>
        <taxon>Vertebrata</taxon>
        <taxon>Euteleostomi</taxon>
        <taxon>Archelosauria</taxon>
        <taxon>Testudinata</taxon>
        <taxon>Testudines</taxon>
        <taxon>Cryptodira</taxon>
        <taxon>Durocryptodira</taxon>
        <taxon>Testudinoidea</taxon>
        <taxon>Testudinidae</taxon>
        <taxon>Chelonoidis</taxon>
    </lineage>
</organism>
<keyword evidence="3" id="KW-1185">Reference proteome</keyword>
<reference evidence="2" key="1">
    <citation type="submission" date="2025-08" db="UniProtKB">
        <authorList>
            <consortium name="Ensembl"/>
        </authorList>
    </citation>
    <scope>IDENTIFICATION</scope>
</reference>
<name>A0A8C0IY95_CHEAB</name>
<dbReference type="AlphaFoldDB" id="A0A8C0IY95"/>